<name>A0A4R2J8H1_9PSEU</name>
<evidence type="ECO:0000256" key="1">
    <source>
        <dbReference type="ARBA" id="ARBA00010609"/>
    </source>
</evidence>
<dbReference type="GO" id="GO:0016491">
    <property type="term" value="F:oxidoreductase activity"/>
    <property type="evidence" value="ECO:0007669"/>
    <property type="project" value="UniProtKB-KW"/>
</dbReference>
<evidence type="ECO:0000313" key="13">
    <source>
        <dbReference type="Proteomes" id="UP000295680"/>
    </source>
</evidence>
<dbReference type="PANTHER" id="PTHR48267">
    <property type="entry name" value="CUPREDOXIN SUPERFAMILY PROTEIN"/>
    <property type="match status" value="1"/>
</dbReference>
<dbReference type="SUPFAM" id="SSF49503">
    <property type="entry name" value="Cupredoxins"/>
    <property type="match status" value="3"/>
</dbReference>
<dbReference type="InterPro" id="IPR011707">
    <property type="entry name" value="Cu-oxidase-like_N"/>
</dbReference>
<dbReference type="PROSITE" id="PS00080">
    <property type="entry name" value="MULTICOPPER_OXIDASE2"/>
    <property type="match status" value="1"/>
</dbReference>
<protein>
    <recommendedName>
        <fullName evidence="6">Multicopper oxidase CueO</fullName>
        <ecNumber evidence="5">1.16.3.4</ecNumber>
    </recommendedName>
    <alternativeName>
        <fullName evidence="7">Copper efflux oxidase</fullName>
    </alternativeName>
    <alternativeName>
        <fullName evidence="8">Cuprous oxidase</fullName>
    </alternativeName>
</protein>
<dbReference type="InterPro" id="IPR011706">
    <property type="entry name" value="Cu-oxidase_C"/>
</dbReference>
<dbReference type="PANTHER" id="PTHR48267:SF1">
    <property type="entry name" value="BILIRUBIN OXIDASE"/>
    <property type="match status" value="1"/>
</dbReference>
<dbReference type="GO" id="GO:0005507">
    <property type="term" value="F:copper ion binding"/>
    <property type="evidence" value="ECO:0007669"/>
    <property type="project" value="InterPro"/>
</dbReference>
<evidence type="ECO:0000256" key="9">
    <source>
        <dbReference type="ARBA" id="ARBA00048092"/>
    </source>
</evidence>
<dbReference type="InterPro" id="IPR008972">
    <property type="entry name" value="Cupredoxin"/>
</dbReference>
<keyword evidence="3" id="KW-0479">Metal-binding</keyword>
<keyword evidence="4" id="KW-0560">Oxidoreductase</keyword>
<dbReference type="InterPro" id="IPR002355">
    <property type="entry name" value="Cu_oxidase_Cu_BS"/>
</dbReference>
<accession>A0A4R2J8H1</accession>
<dbReference type="Proteomes" id="UP000295680">
    <property type="component" value="Unassembled WGS sequence"/>
</dbReference>
<evidence type="ECO:0000256" key="3">
    <source>
        <dbReference type="ARBA" id="ARBA00022723"/>
    </source>
</evidence>
<dbReference type="EC" id="1.16.3.4" evidence="5"/>
<dbReference type="PROSITE" id="PS51318">
    <property type="entry name" value="TAT"/>
    <property type="match status" value="1"/>
</dbReference>
<dbReference type="InterPro" id="IPR033138">
    <property type="entry name" value="Cu_oxidase_CS"/>
</dbReference>
<reference evidence="12 13" key="1">
    <citation type="submission" date="2019-03" db="EMBL/GenBank/DDBJ databases">
        <title>Genomic Encyclopedia of Type Strains, Phase IV (KMG-IV): sequencing the most valuable type-strain genomes for metagenomic binning, comparative biology and taxonomic classification.</title>
        <authorList>
            <person name="Goeker M."/>
        </authorList>
    </citation>
    <scope>NUCLEOTIDE SEQUENCE [LARGE SCALE GENOMIC DNA]</scope>
    <source>
        <strain evidence="12 13">DSM 45934</strain>
    </source>
</reference>
<evidence type="ECO:0000256" key="5">
    <source>
        <dbReference type="ARBA" id="ARBA00038978"/>
    </source>
</evidence>
<evidence type="ECO:0000256" key="8">
    <source>
        <dbReference type="ARBA" id="ARBA00043090"/>
    </source>
</evidence>
<gene>
    <name evidence="12" type="ORF">EV192_1112</name>
</gene>
<comment type="similarity">
    <text evidence="1">Belongs to the multicopper oxidase family.</text>
</comment>
<evidence type="ECO:0000313" key="12">
    <source>
        <dbReference type="EMBL" id="TCO52808.1"/>
    </source>
</evidence>
<dbReference type="RefSeq" id="WP_132123782.1">
    <property type="nucleotide sequence ID" value="NZ_SLWS01000011.1"/>
</dbReference>
<evidence type="ECO:0000256" key="4">
    <source>
        <dbReference type="ARBA" id="ARBA00023002"/>
    </source>
</evidence>
<dbReference type="Pfam" id="PF07731">
    <property type="entry name" value="Cu-oxidase_2"/>
    <property type="match status" value="1"/>
</dbReference>
<comment type="caution">
    <text evidence="12">The sequence shown here is derived from an EMBL/GenBank/DDBJ whole genome shotgun (WGS) entry which is preliminary data.</text>
</comment>
<proteinExistence type="inferred from homology"/>
<dbReference type="InterPro" id="IPR045087">
    <property type="entry name" value="Cu-oxidase_fam"/>
</dbReference>
<dbReference type="AlphaFoldDB" id="A0A4R2J8H1"/>
<keyword evidence="13" id="KW-1185">Reference proteome</keyword>
<dbReference type="PROSITE" id="PS00079">
    <property type="entry name" value="MULTICOPPER_OXIDASE1"/>
    <property type="match status" value="1"/>
</dbReference>
<comment type="catalytic activity">
    <reaction evidence="9">
        <text>4 Cu(+) + O2 + 4 H(+) = 4 Cu(2+) + 2 H2O</text>
        <dbReference type="Rhea" id="RHEA:30083"/>
        <dbReference type="ChEBI" id="CHEBI:15377"/>
        <dbReference type="ChEBI" id="CHEBI:15378"/>
        <dbReference type="ChEBI" id="CHEBI:15379"/>
        <dbReference type="ChEBI" id="CHEBI:29036"/>
        <dbReference type="ChEBI" id="CHEBI:49552"/>
        <dbReference type="EC" id="1.16.3.4"/>
    </reaction>
    <physiologicalReaction direction="left-to-right" evidence="9">
        <dbReference type="Rhea" id="RHEA:30084"/>
    </physiologicalReaction>
</comment>
<comment type="subunit">
    <text evidence="2">Monomer.</text>
</comment>
<dbReference type="Pfam" id="PF07732">
    <property type="entry name" value="Cu-oxidase_3"/>
    <property type="match status" value="1"/>
</dbReference>
<feature type="domain" description="Plastocyanin-like" evidence="11">
    <location>
        <begin position="74"/>
        <end position="184"/>
    </location>
</feature>
<dbReference type="Gene3D" id="2.60.40.420">
    <property type="entry name" value="Cupredoxins - blue copper proteins"/>
    <property type="match status" value="3"/>
</dbReference>
<dbReference type="InterPro" id="IPR006311">
    <property type="entry name" value="TAT_signal"/>
</dbReference>
<evidence type="ECO:0000259" key="11">
    <source>
        <dbReference type="Pfam" id="PF07732"/>
    </source>
</evidence>
<evidence type="ECO:0000259" key="10">
    <source>
        <dbReference type="Pfam" id="PF07731"/>
    </source>
</evidence>
<dbReference type="EMBL" id="SLWS01000011">
    <property type="protein sequence ID" value="TCO52808.1"/>
    <property type="molecule type" value="Genomic_DNA"/>
</dbReference>
<evidence type="ECO:0000256" key="6">
    <source>
        <dbReference type="ARBA" id="ARBA00041027"/>
    </source>
</evidence>
<organism evidence="12 13">
    <name type="scientific">Actinocrispum wychmicini</name>
    <dbReference type="NCBI Taxonomy" id="1213861"/>
    <lineage>
        <taxon>Bacteria</taxon>
        <taxon>Bacillati</taxon>
        <taxon>Actinomycetota</taxon>
        <taxon>Actinomycetes</taxon>
        <taxon>Pseudonocardiales</taxon>
        <taxon>Pseudonocardiaceae</taxon>
        <taxon>Actinocrispum</taxon>
    </lineage>
</organism>
<dbReference type="OrthoDB" id="345021at2"/>
<sequence>MTTRRGFLGLVAGAAVLGTAGFVVLDRPSASGLLRSARLPKPFAVPLPVAAAARPVRTSGDTDYYELTQRAADVEIIPGTRTQIWGYDGMFPGPLFRFRSGRQAVVRIRNGLEVPTSTHLHGGVTPPDSDGYPTDLVRPNATKDYTYPLRQRAATLWYHDHRMDYSAPQVWRGLMGMAIVADDEDDNLPLPKDDHDIPLIICDRAFADDGSFIYPALRPGPGVEAPFGNGVLGDVILVNGAPWPVLEVDASKYRFRILNASNARQYRLKLDPGGDLVQVGSDVGLLAAPVRHTEIPVSPAERFDVVVDFAAYPVGTEVTLVNTLESGDTGRVMRFKVVRPGRSAATVPDRLSAVDKLGGPVATRTFDFRAGSGDGMRMWTVNGEMFDPDKTMARPGLGTVERWRFASDFHHPVHLHLAHFQVVARDNQRPMASDAGWKDTVEVRPYEVVEVLARFDGYRGRYMLHCHNLEHEDMGMMVNFDVG</sequence>
<evidence type="ECO:0000256" key="7">
    <source>
        <dbReference type="ARBA" id="ARBA00042896"/>
    </source>
</evidence>
<feature type="domain" description="Plastocyanin-like" evidence="10">
    <location>
        <begin position="377"/>
        <end position="482"/>
    </location>
</feature>
<evidence type="ECO:0000256" key="2">
    <source>
        <dbReference type="ARBA" id="ARBA00011245"/>
    </source>
</evidence>